<dbReference type="HOGENOM" id="CLU_004064_0_0_1"/>
<dbReference type="CDD" id="cd20103">
    <property type="entry name" value="MBT_L3MBTL1-like_rpt3"/>
    <property type="match status" value="1"/>
</dbReference>
<keyword evidence="2" id="KW-0479">Metal-binding</keyword>
<reference evidence="13" key="2">
    <citation type="submission" date="2025-09" db="UniProtKB">
        <authorList>
            <consortium name="Ensembl"/>
        </authorList>
    </citation>
    <scope>IDENTIFICATION</scope>
</reference>
<evidence type="ECO:0000256" key="2">
    <source>
        <dbReference type="ARBA" id="ARBA00022723"/>
    </source>
</evidence>
<evidence type="ECO:0000256" key="10">
    <source>
        <dbReference type="PROSITE-ProRule" id="PRU00459"/>
    </source>
</evidence>
<proteinExistence type="predicted"/>
<keyword evidence="7" id="KW-0805">Transcription regulation</keyword>
<dbReference type="GO" id="GO:0005634">
    <property type="term" value="C:nucleus"/>
    <property type="evidence" value="ECO:0007669"/>
    <property type="project" value="UniProtKB-SubCell"/>
</dbReference>
<dbReference type="Gene3D" id="4.10.320.30">
    <property type="match status" value="1"/>
</dbReference>
<dbReference type="CDD" id="cd09582">
    <property type="entry name" value="SAM_Scm-like-3MBT3_4"/>
    <property type="match status" value="1"/>
</dbReference>
<name>S4RBD1_PETMA</name>
<keyword evidence="9" id="KW-0539">Nucleus</keyword>
<dbReference type="Gene3D" id="2.30.30.140">
    <property type="match status" value="3"/>
</dbReference>
<dbReference type="PANTHER" id="PTHR12247">
    <property type="entry name" value="POLYCOMB GROUP PROTEIN"/>
    <property type="match status" value="1"/>
</dbReference>
<dbReference type="Ensembl" id="ENSPMAT00000002524.1">
    <property type="protein sequence ID" value="ENSPMAP00000002512.1"/>
    <property type="gene ID" value="ENSPMAG00000002300.1"/>
</dbReference>
<keyword evidence="5" id="KW-0862">Zinc</keyword>
<organism evidence="13">
    <name type="scientific">Petromyzon marinus</name>
    <name type="common">Sea lamprey</name>
    <dbReference type="NCBI Taxonomy" id="7757"/>
    <lineage>
        <taxon>Eukaryota</taxon>
        <taxon>Metazoa</taxon>
        <taxon>Chordata</taxon>
        <taxon>Craniata</taxon>
        <taxon>Vertebrata</taxon>
        <taxon>Cyclostomata</taxon>
        <taxon>Hyperoartia</taxon>
        <taxon>Petromyzontiformes</taxon>
        <taxon>Petromyzontidae</taxon>
        <taxon>Petromyzon</taxon>
    </lineage>
</organism>
<dbReference type="GO" id="GO:0006325">
    <property type="term" value="P:chromatin organization"/>
    <property type="evidence" value="ECO:0007669"/>
    <property type="project" value="UniProtKB-KW"/>
</dbReference>
<evidence type="ECO:0000256" key="11">
    <source>
        <dbReference type="SAM" id="MobiDB-lite"/>
    </source>
</evidence>
<accession>S4RBD1</accession>
<evidence type="ECO:0000256" key="7">
    <source>
        <dbReference type="ARBA" id="ARBA00023015"/>
    </source>
</evidence>
<dbReference type="SMART" id="SM00454">
    <property type="entry name" value="SAM"/>
    <property type="match status" value="1"/>
</dbReference>
<dbReference type="SUPFAM" id="SSF47769">
    <property type="entry name" value="SAM/Pointed domain"/>
    <property type="match status" value="1"/>
</dbReference>
<dbReference type="Pfam" id="PF00536">
    <property type="entry name" value="SAM_1"/>
    <property type="match status" value="1"/>
</dbReference>
<dbReference type="Gene3D" id="1.10.150.50">
    <property type="entry name" value="Transcription Factor, Ets-1"/>
    <property type="match status" value="1"/>
</dbReference>
<evidence type="ECO:0000256" key="9">
    <source>
        <dbReference type="ARBA" id="ARBA00023242"/>
    </source>
</evidence>
<feature type="region of interest" description="Disordered" evidence="11">
    <location>
        <begin position="590"/>
        <end position="611"/>
    </location>
</feature>
<dbReference type="PANTHER" id="PTHR12247:SF131">
    <property type="entry name" value="LD05287P"/>
    <property type="match status" value="1"/>
</dbReference>
<dbReference type="InterPro" id="IPR013761">
    <property type="entry name" value="SAM/pointed_sf"/>
</dbReference>
<dbReference type="SUPFAM" id="SSF63748">
    <property type="entry name" value="Tudor/PWWP/MBT"/>
    <property type="match status" value="3"/>
</dbReference>
<evidence type="ECO:0000256" key="8">
    <source>
        <dbReference type="ARBA" id="ARBA00023163"/>
    </source>
</evidence>
<dbReference type="InterPro" id="IPR050548">
    <property type="entry name" value="PcG_chromatin_remod_factors"/>
</dbReference>
<comment type="subcellular location">
    <subcellularLocation>
        <location evidence="1">Nucleus</location>
    </subcellularLocation>
</comment>
<dbReference type="Pfam" id="PF01530">
    <property type="entry name" value="zf-C2HC"/>
    <property type="match status" value="1"/>
</dbReference>
<evidence type="ECO:0000259" key="12">
    <source>
        <dbReference type="PROSITE" id="PS50105"/>
    </source>
</evidence>
<dbReference type="SUPFAM" id="SSF103637">
    <property type="entry name" value="CCHHC domain"/>
    <property type="match status" value="1"/>
</dbReference>
<dbReference type="GO" id="GO:0003682">
    <property type="term" value="F:chromatin binding"/>
    <property type="evidence" value="ECO:0007669"/>
    <property type="project" value="TreeGrafter"/>
</dbReference>
<keyword evidence="6" id="KW-0156">Chromatin regulator</keyword>
<sequence length="756" mass="83924">RRGSEGSSSSQDFDVISAMEWTNGIATLPGSSIKFCMNEIGALEVLEEGRASGSSAAAAAQKTGYCQTTVFATDSEMFSIMDSVLVQNSQHCTKIQAGGGGSRLAEGGGVGRVNASVIERLNKKRKIGRRKLSVLLKCEPNDKPNWSARFCESLSKDRSPRMVKMKCNTILRKQYRIIPTGRSNNICWCQQLAKSRKEDWSWDTYIKAEQAIAAPLKLFTEYCSVREQCQTFPTSSNGFQVGMRLEGADPQHPSLHCVLSVTEVLGYRLRLHFDGYLENYDFWVNANSLEIHPAGWCNTTGHRLLPPKGYSEEEFSWPAYLKVCKAQAAPKHLFKGQSRPATTHSFEEGAKLEAVDRKNPSLVCVASVADHADSRFLVHFDNWDDTYDYWCDATSPYIHPVGWCQRNDVPLTPPLGHPEDREFSWEIYLEEMGADPVPARVFKPRPPHGFRIGMKIEVVDRRNPVLIRAASVAATDDHHIKVRFDGWKALYDYWLEADSPDIHPVGWCSRTGHPLQPPIGTKDVSVLPGPNDCPTPGCTGVGHIRGAKYSGHHSAFGCPYSEMNLTKDWANPDRLGLERAALTTASLSRGKRSDSLGDSCSAGIPKENPRSHGDDIKNMHCLHQWSEISCPCVPRLAELDAGILQQSMFLSALSPNPARSLPLFWEQHCQILPQVAGITACHVSKWGVDEVAKFISALPGCDEQAKFFQNEQIDGPAFLLLTQCDLVKIMAIKLGPALKIYNSILMFQNADSRTEL</sequence>
<evidence type="ECO:0000256" key="6">
    <source>
        <dbReference type="ARBA" id="ARBA00022853"/>
    </source>
</evidence>
<feature type="repeat" description="MBT" evidence="10">
    <location>
        <begin position="423"/>
        <end position="518"/>
    </location>
</feature>
<feature type="repeat" description="MBT" evidence="10">
    <location>
        <begin position="315"/>
        <end position="414"/>
    </location>
</feature>
<protein>
    <submittedName>
        <fullName evidence="13">L3MBTL histone methyl-lysine binding protein 1b</fullName>
    </submittedName>
</protein>
<dbReference type="SMART" id="SM00561">
    <property type="entry name" value="MBT"/>
    <property type="match status" value="3"/>
</dbReference>
<evidence type="ECO:0000256" key="5">
    <source>
        <dbReference type="ARBA" id="ARBA00022833"/>
    </source>
</evidence>
<evidence type="ECO:0000256" key="1">
    <source>
        <dbReference type="ARBA" id="ARBA00004123"/>
    </source>
</evidence>
<dbReference type="InterPro" id="IPR001660">
    <property type="entry name" value="SAM"/>
</dbReference>
<feature type="repeat" description="MBT" evidence="10">
    <location>
        <begin position="200"/>
        <end position="307"/>
    </location>
</feature>
<dbReference type="FunFam" id="2.30.30.140:FF:000007">
    <property type="entry name" value="Lethal(3)malignant brain tumor-like protein 1"/>
    <property type="match status" value="1"/>
</dbReference>
<dbReference type="GO" id="GO:0008270">
    <property type="term" value="F:zinc ion binding"/>
    <property type="evidence" value="ECO:0007669"/>
    <property type="project" value="UniProtKB-KW"/>
</dbReference>
<dbReference type="STRING" id="7757.ENSPMAP00000002512"/>
<evidence type="ECO:0000256" key="4">
    <source>
        <dbReference type="ARBA" id="ARBA00022771"/>
    </source>
</evidence>
<dbReference type="InterPro" id="IPR002515">
    <property type="entry name" value="Znf_C2H2C"/>
</dbReference>
<dbReference type="PROSITE" id="PS50105">
    <property type="entry name" value="SAM_DOMAIN"/>
    <property type="match status" value="1"/>
</dbReference>
<dbReference type="Pfam" id="PF02820">
    <property type="entry name" value="MBT"/>
    <property type="match status" value="3"/>
</dbReference>
<dbReference type="PROSITE" id="PS51802">
    <property type="entry name" value="ZF_CCHHC"/>
    <property type="match status" value="1"/>
</dbReference>
<evidence type="ECO:0000256" key="3">
    <source>
        <dbReference type="ARBA" id="ARBA00022737"/>
    </source>
</evidence>
<dbReference type="GO" id="GO:0045892">
    <property type="term" value="P:negative regulation of DNA-templated transcription"/>
    <property type="evidence" value="ECO:0007669"/>
    <property type="project" value="TreeGrafter"/>
</dbReference>
<keyword evidence="4" id="KW-0863">Zinc-finger</keyword>
<dbReference type="InterPro" id="IPR004092">
    <property type="entry name" value="Mbt"/>
</dbReference>
<dbReference type="PROSITE" id="PS51079">
    <property type="entry name" value="MBT"/>
    <property type="match status" value="3"/>
</dbReference>
<reference evidence="13" key="1">
    <citation type="submission" date="2025-08" db="UniProtKB">
        <authorList>
            <consortium name="Ensembl"/>
        </authorList>
    </citation>
    <scope>IDENTIFICATION</scope>
</reference>
<evidence type="ECO:0000313" key="13">
    <source>
        <dbReference type="Ensembl" id="ENSPMAP00000002512.1"/>
    </source>
</evidence>
<dbReference type="GO" id="GO:0042393">
    <property type="term" value="F:histone binding"/>
    <property type="evidence" value="ECO:0007669"/>
    <property type="project" value="TreeGrafter"/>
</dbReference>
<dbReference type="AlphaFoldDB" id="S4RBD1"/>
<keyword evidence="3" id="KW-0677">Repeat</keyword>
<dbReference type="GeneTree" id="ENSGT00940000158264"/>
<dbReference type="OMA" id="QSHVEHT"/>
<feature type="domain" description="SAM" evidence="12">
    <location>
        <begin position="686"/>
        <end position="750"/>
    </location>
</feature>
<dbReference type="InterPro" id="IPR036060">
    <property type="entry name" value="Znf_C2H2C_sf"/>
</dbReference>
<keyword evidence="8" id="KW-0804">Transcription</keyword>